<dbReference type="EMBL" id="NEXE01000063">
    <property type="protein sequence ID" value="PSN90360.1"/>
    <property type="molecule type" value="Genomic_DNA"/>
</dbReference>
<dbReference type="GO" id="GO:0009423">
    <property type="term" value="P:chorismate biosynthetic process"/>
    <property type="evidence" value="ECO:0007669"/>
    <property type="project" value="TreeGrafter"/>
</dbReference>
<name>A0A2R6AVF6_9ARCH</name>
<dbReference type="PANTHER" id="PTHR21089:SF1">
    <property type="entry name" value="BIFUNCTIONAL 3-DEHYDROQUINATE DEHYDRATASE_SHIKIMATE DEHYDROGENASE, CHLOROPLASTIC"/>
    <property type="match status" value="1"/>
</dbReference>
<comment type="caution">
    <text evidence="2">The sequence shown here is derived from an EMBL/GenBank/DDBJ whole genome shotgun (WGS) entry which is preliminary data.</text>
</comment>
<dbReference type="AlphaFoldDB" id="A0A2R6AVF6"/>
<dbReference type="InterPro" id="IPR013708">
    <property type="entry name" value="Shikimate_DH-bd_N"/>
</dbReference>
<dbReference type="InterPro" id="IPR036291">
    <property type="entry name" value="NAD(P)-bd_dom_sf"/>
</dbReference>
<dbReference type="GO" id="GO:0004764">
    <property type="term" value="F:shikimate 3-dehydrogenase (NADP+) activity"/>
    <property type="evidence" value="ECO:0007669"/>
    <property type="project" value="InterPro"/>
</dbReference>
<dbReference type="PANTHER" id="PTHR21089">
    <property type="entry name" value="SHIKIMATE DEHYDROGENASE"/>
    <property type="match status" value="1"/>
</dbReference>
<dbReference type="Gene3D" id="3.40.50.720">
    <property type="entry name" value="NAD(P)-binding Rossmann-like Domain"/>
    <property type="match status" value="1"/>
</dbReference>
<sequence length="279" mass="30523">MLPSSAGIELSLLAVIGKPVQYSLSPYLHHYCASLMGLRVLSFRCELEANQLTNFVGWVRTTPGFVGFNVTMPYKSQIMGLLDGVDNTAKKLLAINTVVKMNGELKGYNTDWIALRQAVASRGGGFDSALILGAGGAAAAAIYGLLNPEPLVGKVYVYGRSRDRLDSLKSTFPNILEYNGGREYGLLINATPLPPGQVITDPIKAQIIIDFPYSYYSHETSNNYSRMGVTYVDGIELLARQGVEAMKLFFGGHVDYTPVYHYIKRVHILNTTASGVWAE</sequence>
<proteinExistence type="predicted"/>
<feature type="domain" description="Shikimate dehydrogenase substrate binding N-terminal" evidence="1">
    <location>
        <begin position="15"/>
        <end position="98"/>
    </location>
</feature>
<evidence type="ECO:0000313" key="2">
    <source>
        <dbReference type="EMBL" id="PSN90360.1"/>
    </source>
</evidence>
<dbReference type="Gene3D" id="3.40.50.10860">
    <property type="entry name" value="Leucine Dehydrogenase, chain A, domain 1"/>
    <property type="match status" value="1"/>
</dbReference>
<evidence type="ECO:0000313" key="3">
    <source>
        <dbReference type="Proteomes" id="UP000240322"/>
    </source>
</evidence>
<accession>A0A2R6AVF6</accession>
<dbReference type="InterPro" id="IPR046346">
    <property type="entry name" value="Aminoacid_DH-like_N_sf"/>
</dbReference>
<dbReference type="SUPFAM" id="SSF51735">
    <property type="entry name" value="NAD(P)-binding Rossmann-fold domains"/>
    <property type="match status" value="1"/>
</dbReference>
<evidence type="ECO:0000259" key="1">
    <source>
        <dbReference type="Pfam" id="PF08501"/>
    </source>
</evidence>
<dbReference type="GO" id="GO:0019632">
    <property type="term" value="P:shikimate metabolic process"/>
    <property type="evidence" value="ECO:0007669"/>
    <property type="project" value="TreeGrafter"/>
</dbReference>
<dbReference type="Proteomes" id="UP000240322">
    <property type="component" value="Unassembled WGS sequence"/>
</dbReference>
<dbReference type="InterPro" id="IPR022893">
    <property type="entry name" value="Shikimate_DH_fam"/>
</dbReference>
<organism evidence="2 3">
    <name type="scientific">Candidatus Marsarchaeota G2 archaeon OSP_D</name>
    <dbReference type="NCBI Taxonomy" id="1978157"/>
    <lineage>
        <taxon>Archaea</taxon>
        <taxon>Candidatus Marsarchaeota</taxon>
        <taxon>Candidatus Marsarchaeota group 2</taxon>
    </lineage>
</organism>
<dbReference type="Pfam" id="PF08501">
    <property type="entry name" value="Shikimate_dh_N"/>
    <property type="match status" value="1"/>
</dbReference>
<dbReference type="SUPFAM" id="SSF53223">
    <property type="entry name" value="Aminoacid dehydrogenase-like, N-terminal domain"/>
    <property type="match status" value="1"/>
</dbReference>
<protein>
    <recommendedName>
        <fullName evidence="1">Shikimate dehydrogenase substrate binding N-terminal domain-containing protein</fullName>
    </recommendedName>
</protein>
<reference evidence="2 3" key="1">
    <citation type="submission" date="2017-04" db="EMBL/GenBank/DDBJ databases">
        <title>Novel microbial lineages endemic to geothermal iron-oxide mats fill important gaps in the evolutionary history of Archaea.</title>
        <authorList>
            <person name="Jay Z.J."/>
            <person name="Beam J.P."/>
            <person name="Dlakic M."/>
            <person name="Rusch D.B."/>
            <person name="Kozubal M.A."/>
            <person name="Inskeep W.P."/>
        </authorList>
    </citation>
    <scope>NUCLEOTIDE SEQUENCE [LARGE SCALE GENOMIC DNA]</scope>
    <source>
        <strain evidence="2">OSP_D</strain>
    </source>
</reference>
<gene>
    <name evidence="2" type="ORF">B9Q03_07055</name>
</gene>